<organism evidence="8 9">
    <name type="scientific">Rugamonas fusca</name>
    <dbReference type="NCBI Taxonomy" id="2758568"/>
    <lineage>
        <taxon>Bacteria</taxon>
        <taxon>Pseudomonadati</taxon>
        <taxon>Pseudomonadota</taxon>
        <taxon>Betaproteobacteria</taxon>
        <taxon>Burkholderiales</taxon>
        <taxon>Oxalobacteraceae</taxon>
        <taxon>Telluria group</taxon>
        <taxon>Rugamonas</taxon>
    </lineage>
</organism>
<evidence type="ECO:0000256" key="2">
    <source>
        <dbReference type="ARBA" id="ARBA00022475"/>
    </source>
</evidence>
<feature type="transmembrane region" description="Helical" evidence="6">
    <location>
        <begin position="669"/>
        <end position="689"/>
    </location>
</feature>
<accession>A0A7W2EF63</accession>
<name>A0A7W2EF63_9BURK</name>
<dbReference type="PANTHER" id="PTHR33406">
    <property type="entry name" value="MEMBRANE PROTEIN MJ1562-RELATED"/>
    <property type="match status" value="1"/>
</dbReference>
<evidence type="ECO:0000259" key="7">
    <source>
        <dbReference type="PROSITE" id="PS50156"/>
    </source>
</evidence>
<keyword evidence="3 6" id="KW-0812">Transmembrane</keyword>
<feature type="transmembrane region" description="Helical" evidence="6">
    <location>
        <begin position="303"/>
        <end position="320"/>
    </location>
</feature>
<feature type="transmembrane region" description="Helical" evidence="6">
    <location>
        <begin position="380"/>
        <end position="404"/>
    </location>
</feature>
<dbReference type="InterPro" id="IPR004869">
    <property type="entry name" value="MMPL_dom"/>
</dbReference>
<evidence type="ECO:0000256" key="1">
    <source>
        <dbReference type="ARBA" id="ARBA00004651"/>
    </source>
</evidence>
<feature type="transmembrane region" description="Helical" evidence="6">
    <location>
        <begin position="646"/>
        <end position="662"/>
    </location>
</feature>
<feature type="transmembrane region" description="Helical" evidence="6">
    <location>
        <begin position="276"/>
        <end position="297"/>
    </location>
</feature>
<dbReference type="InterPro" id="IPR050545">
    <property type="entry name" value="Mycobact_MmpL"/>
</dbReference>
<evidence type="ECO:0000256" key="5">
    <source>
        <dbReference type="ARBA" id="ARBA00023136"/>
    </source>
</evidence>
<dbReference type="GO" id="GO:0005886">
    <property type="term" value="C:plasma membrane"/>
    <property type="evidence" value="ECO:0007669"/>
    <property type="project" value="UniProtKB-SubCell"/>
</dbReference>
<feature type="transmembrane region" description="Helical" evidence="6">
    <location>
        <begin position="347"/>
        <end position="368"/>
    </location>
</feature>
<dbReference type="Proteomes" id="UP000566711">
    <property type="component" value="Unassembled WGS sequence"/>
</dbReference>
<gene>
    <name evidence="8" type="ORF">H3H36_04165</name>
</gene>
<evidence type="ECO:0000313" key="9">
    <source>
        <dbReference type="Proteomes" id="UP000566711"/>
    </source>
</evidence>
<evidence type="ECO:0000256" key="3">
    <source>
        <dbReference type="ARBA" id="ARBA00022692"/>
    </source>
</evidence>
<sequence>MDMSTDGIDTMPVVRDLAHFDQRSGNLLERLVFNNRLWMIVLCALVTLVLGALAATRLHLNASFEKMLPQGQPYIQNYLHNKDALRGLGNSLRVVVENPQGDIFDPRYLEALKQVNDELFLTPGVDRAWMKSMWTPSVRWNEVTEEGFQGGPVMPDGYDGSPRSVEQLKINIARSGIVGSLVGNNFKSTMIFVPLLDKDPATGKAIDYSALAHAIDKTVQARSSGAYPVRIHVIGFAELIAELLAGMAKVIMYFGVAALVATGVIFAYTRCVRSTVLVVACSLVAVLWQLGLVAAFGFELDPFSILVPFLVFAIGVSHGAQKMNGIMQDVGRGTHLLVAARYTFRRLFLAGLTALLADAVGFAVLMTIDIPVIRDLAMTASIGVAVLIFTNLLLLPVLLSYVGVSSAAARRCIREEHDEETGHGLGKLWLMLDHFTEPRWAGITVAVALALAVGGFIVSTNLKIGDLDPGAPELRAESRYNRDNAYITANYSLSSDQFAVMIKTAPEGCLKYETLIEADRLAWALQQVPGVQTTVSLADAVRQVTAGTSEGSPKWLTISRNQDVLNYGAQQASVNNPDLFDRGCSLMPVIAYLADHKAETLERVVQAADAFAQAHNTPGRQFLLAAGSAGIEAATNIVVREANHKMLLYVYAAVIVLCFVTFRSWRAVLVAVLPLVLTSILCEALMVMLGMGVKVATLPVIALGVGIGVDYALYLVSVQLVQQRQGQSLAEAYRHALQFTGKVVALVGVTLAAGVVCWAWSPIKFQADMGILLTFMFTLNMIGALVLVPALSHFLLRKA</sequence>
<proteinExistence type="predicted"/>
<reference evidence="8 9" key="1">
    <citation type="submission" date="2020-07" db="EMBL/GenBank/DDBJ databases">
        <title>Novel species isolated from subtropical streams in China.</title>
        <authorList>
            <person name="Lu H."/>
        </authorList>
    </citation>
    <scope>NUCLEOTIDE SEQUENCE [LARGE SCALE GENOMIC DNA]</scope>
    <source>
        <strain evidence="8 9">FT3S</strain>
    </source>
</reference>
<dbReference type="EMBL" id="JACEZS010000002">
    <property type="protein sequence ID" value="MBA5604555.1"/>
    <property type="molecule type" value="Genomic_DNA"/>
</dbReference>
<keyword evidence="5 6" id="KW-0472">Membrane</keyword>
<feature type="domain" description="SSD" evidence="7">
    <location>
        <begin position="283"/>
        <end position="401"/>
    </location>
</feature>
<evidence type="ECO:0000313" key="8">
    <source>
        <dbReference type="EMBL" id="MBA5604555.1"/>
    </source>
</evidence>
<dbReference type="InterPro" id="IPR000731">
    <property type="entry name" value="SSD"/>
</dbReference>
<feature type="transmembrane region" description="Helical" evidence="6">
    <location>
        <begin position="743"/>
        <end position="763"/>
    </location>
</feature>
<keyword evidence="2" id="KW-1003">Cell membrane</keyword>
<dbReference type="RefSeq" id="WP_182214398.1">
    <property type="nucleotide sequence ID" value="NZ_JACEZS010000002.1"/>
</dbReference>
<comment type="caution">
    <text evidence="8">The sequence shown here is derived from an EMBL/GenBank/DDBJ whole genome shotgun (WGS) entry which is preliminary data.</text>
</comment>
<keyword evidence="9" id="KW-1185">Reference proteome</keyword>
<feature type="transmembrane region" description="Helical" evidence="6">
    <location>
        <begin position="37"/>
        <end position="60"/>
    </location>
</feature>
<dbReference type="Pfam" id="PF03176">
    <property type="entry name" value="MMPL"/>
    <property type="match status" value="1"/>
</dbReference>
<comment type="subcellular location">
    <subcellularLocation>
        <location evidence="1">Cell membrane</location>
        <topology evidence="1">Multi-pass membrane protein</topology>
    </subcellularLocation>
</comment>
<feature type="transmembrane region" description="Helical" evidence="6">
    <location>
        <begin position="695"/>
        <end position="716"/>
    </location>
</feature>
<feature type="transmembrane region" description="Helical" evidence="6">
    <location>
        <begin position="251"/>
        <end position="269"/>
    </location>
</feature>
<dbReference type="SUPFAM" id="SSF82866">
    <property type="entry name" value="Multidrug efflux transporter AcrB transmembrane domain"/>
    <property type="match status" value="2"/>
</dbReference>
<keyword evidence="4 6" id="KW-1133">Transmembrane helix</keyword>
<evidence type="ECO:0000256" key="4">
    <source>
        <dbReference type="ARBA" id="ARBA00022989"/>
    </source>
</evidence>
<feature type="transmembrane region" description="Helical" evidence="6">
    <location>
        <begin position="769"/>
        <end position="796"/>
    </location>
</feature>
<dbReference type="Gene3D" id="1.20.1640.10">
    <property type="entry name" value="Multidrug efflux transporter AcrB transmembrane domain"/>
    <property type="match status" value="2"/>
</dbReference>
<evidence type="ECO:0000256" key="6">
    <source>
        <dbReference type="SAM" id="Phobius"/>
    </source>
</evidence>
<dbReference type="AlphaFoldDB" id="A0A7W2EF63"/>
<dbReference type="PROSITE" id="PS50156">
    <property type="entry name" value="SSD"/>
    <property type="match status" value="1"/>
</dbReference>
<protein>
    <submittedName>
        <fullName evidence="8">MMPL family transporter</fullName>
    </submittedName>
</protein>
<dbReference type="PANTHER" id="PTHR33406:SF10">
    <property type="entry name" value="SSD DOMAIN-CONTAINING PROTEIN"/>
    <property type="match status" value="1"/>
</dbReference>
<feature type="transmembrane region" description="Helical" evidence="6">
    <location>
        <begin position="440"/>
        <end position="458"/>
    </location>
</feature>